<dbReference type="Gene3D" id="2.40.10.120">
    <property type="match status" value="1"/>
</dbReference>
<dbReference type="PANTHER" id="PTHR22939">
    <property type="entry name" value="SERINE PROTEASE FAMILY S1C HTRA-RELATED"/>
    <property type="match status" value="1"/>
</dbReference>
<reference evidence="6" key="2">
    <citation type="journal article" date="2022" name="Hortic Res">
        <title>The genome of Dioscorea zingiberensis sheds light on the biosynthesis, origin and evolution of the medicinally important diosgenin saponins.</title>
        <authorList>
            <person name="Li Y."/>
            <person name="Tan C."/>
            <person name="Li Z."/>
            <person name="Guo J."/>
            <person name="Li S."/>
            <person name="Chen X."/>
            <person name="Wang C."/>
            <person name="Dai X."/>
            <person name="Yang H."/>
            <person name="Song W."/>
            <person name="Hou L."/>
            <person name="Xu J."/>
            <person name="Tong Z."/>
            <person name="Xu A."/>
            <person name="Yuan X."/>
            <person name="Wang W."/>
            <person name="Yang Q."/>
            <person name="Chen L."/>
            <person name="Sun Z."/>
            <person name="Wang K."/>
            <person name="Pan B."/>
            <person name="Chen J."/>
            <person name="Bao Y."/>
            <person name="Liu F."/>
            <person name="Qi X."/>
            <person name="Gang D.R."/>
            <person name="Wen J."/>
            <person name="Li J."/>
        </authorList>
    </citation>
    <scope>NUCLEOTIDE SEQUENCE</scope>
    <source>
        <strain evidence="6">Dzin_1.0</strain>
    </source>
</reference>
<gene>
    <name evidence="6" type="ORF">J5N97_012507</name>
</gene>
<dbReference type="SUPFAM" id="SSF50156">
    <property type="entry name" value="PDZ domain-like"/>
    <property type="match status" value="1"/>
</dbReference>
<dbReference type="InterPro" id="IPR009003">
    <property type="entry name" value="Peptidase_S1_PA"/>
</dbReference>
<dbReference type="OrthoDB" id="4217619at2759"/>
<dbReference type="GO" id="GO:0004252">
    <property type="term" value="F:serine-type endopeptidase activity"/>
    <property type="evidence" value="ECO:0007669"/>
    <property type="project" value="InterPro"/>
</dbReference>
<dbReference type="GO" id="GO:0006508">
    <property type="term" value="P:proteolysis"/>
    <property type="evidence" value="ECO:0007669"/>
    <property type="project" value="UniProtKB-KW"/>
</dbReference>
<dbReference type="SUPFAM" id="SSF50494">
    <property type="entry name" value="Trypsin-like serine proteases"/>
    <property type="match status" value="1"/>
</dbReference>
<evidence type="ECO:0000256" key="3">
    <source>
        <dbReference type="ARBA" id="ARBA00022801"/>
    </source>
</evidence>
<keyword evidence="3" id="KW-0378">Hydrolase</keyword>
<evidence type="ECO:0000256" key="2">
    <source>
        <dbReference type="ARBA" id="ARBA00022670"/>
    </source>
</evidence>
<evidence type="ECO:0000313" key="7">
    <source>
        <dbReference type="Proteomes" id="UP001085076"/>
    </source>
</evidence>
<dbReference type="Pfam" id="PF17820">
    <property type="entry name" value="PDZ_6"/>
    <property type="match status" value="1"/>
</dbReference>
<evidence type="ECO:0000256" key="1">
    <source>
        <dbReference type="ARBA" id="ARBA00010541"/>
    </source>
</evidence>
<dbReference type="Pfam" id="PF13365">
    <property type="entry name" value="Trypsin_2"/>
    <property type="match status" value="1"/>
</dbReference>
<dbReference type="PANTHER" id="PTHR22939:SF125">
    <property type="entry name" value="PROTEASE DO-LIKE 14-RELATED"/>
    <property type="match status" value="1"/>
</dbReference>
<sequence>MRRFLDKARTSAALLAVVAAGAAASDDFRSRTSTMSISISSPLRPWMMQPMNQIPQQLGFQSLGGFLPVSYSVASATPLTDFKGEVSGNNGDGSRCCRECFGRNTIAVAAEAAAPAVVNIIVTQSINGFIIDMGIGSGTIIDPDGTILTCAHVLDFIRKKRSTEGKVEVTLRDGRKFDAVVVHADFHSDVAILKITSTTPLAAAKLGLSKGVHPGDWVVALGSALSLQNTITAGIVSSVDRKSSDLGLVGSEREYLQTNCAVNQGSSGGPLVNLDGEVIGINIMKAAGADGLSFAVPIETAGKIIEQIKKNGRVTRSWLGLKLLDLTEKKIANLKEKDCFFPDIRKGVLVVVVIPGSPADQAGFQPGDIVIEFDEKPVESIKEIIDIMEDSVVGTPLKVRVMRANNKVETLIATAAEMNPDS</sequence>
<dbReference type="SMART" id="SM00228">
    <property type="entry name" value="PDZ"/>
    <property type="match status" value="1"/>
</dbReference>
<evidence type="ECO:0000259" key="5">
    <source>
        <dbReference type="PROSITE" id="PS50106"/>
    </source>
</evidence>
<evidence type="ECO:0000313" key="6">
    <source>
        <dbReference type="EMBL" id="KAJ0977033.1"/>
    </source>
</evidence>
<reference evidence="6" key="1">
    <citation type="submission" date="2021-03" db="EMBL/GenBank/DDBJ databases">
        <authorList>
            <person name="Li Z."/>
            <person name="Yang C."/>
        </authorList>
    </citation>
    <scope>NUCLEOTIDE SEQUENCE</scope>
    <source>
        <strain evidence="6">Dzin_1.0</strain>
        <tissue evidence="6">Leaf</tissue>
    </source>
</reference>
<dbReference type="InterPro" id="IPR001478">
    <property type="entry name" value="PDZ"/>
</dbReference>
<protein>
    <recommendedName>
        <fullName evidence="5">PDZ domain-containing protein</fullName>
    </recommendedName>
</protein>
<dbReference type="InterPro" id="IPR041489">
    <property type="entry name" value="PDZ_6"/>
</dbReference>
<keyword evidence="4" id="KW-0732">Signal</keyword>
<keyword evidence="2" id="KW-0645">Protease</keyword>
<dbReference type="InterPro" id="IPR036034">
    <property type="entry name" value="PDZ_sf"/>
</dbReference>
<accession>A0A9D5CRS8</accession>
<dbReference type="Gene3D" id="2.30.42.10">
    <property type="match status" value="1"/>
</dbReference>
<feature type="domain" description="PDZ" evidence="5">
    <location>
        <begin position="305"/>
        <end position="381"/>
    </location>
</feature>
<evidence type="ECO:0000256" key="4">
    <source>
        <dbReference type="SAM" id="SignalP"/>
    </source>
</evidence>
<feature type="chain" id="PRO_5038995751" description="PDZ domain-containing protein" evidence="4">
    <location>
        <begin position="25"/>
        <end position="422"/>
    </location>
</feature>
<dbReference type="EMBL" id="JAGGNH010000003">
    <property type="protein sequence ID" value="KAJ0977033.1"/>
    <property type="molecule type" value="Genomic_DNA"/>
</dbReference>
<dbReference type="AlphaFoldDB" id="A0A9D5CRS8"/>
<keyword evidence="7" id="KW-1185">Reference proteome</keyword>
<feature type="signal peptide" evidence="4">
    <location>
        <begin position="1"/>
        <end position="24"/>
    </location>
</feature>
<dbReference type="PRINTS" id="PR00834">
    <property type="entry name" value="PROTEASES2C"/>
</dbReference>
<dbReference type="Proteomes" id="UP001085076">
    <property type="component" value="Miscellaneous, Linkage group lg03"/>
</dbReference>
<organism evidence="6 7">
    <name type="scientific">Dioscorea zingiberensis</name>
    <dbReference type="NCBI Taxonomy" id="325984"/>
    <lineage>
        <taxon>Eukaryota</taxon>
        <taxon>Viridiplantae</taxon>
        <taxon>Streptophyta</taxon>
        <taxon>Embryophyta</taxon>
        <taxon>Tracheophyta</taxon>
        <taxon>Spermatophyta</taxon>
        <taxon>Magnoliopsida</taxon>
        <taxon>Liliopsida</taxon>
        <taxon>Dioscoreales</taxon>
        <taxon>Dioscoreaceae</taxon>
        <taxon>Dioscorea</taxon>
    </lineage>
</organism>
<comment type="caution">
    <text evidence="6">The sequence shown here is derived from an EMBL/GenBank/DDBJ whole genome shotgun (WGS) entry which is preliminary data.</text>
</comment>
<name>A0A9D5CRS8_9LILI</name>
<dbReference type="InterPro" id="IPR001940">
    <property type="entry name" value="Peptidase_S1C"/>
</dbReference>
<proteinExistence type="inferred from homology"/>
<comment type="similarity">
    <text evidence="1">Belongs to the peptidase S1C family.</text>
</comment>
<dbReference type="PROSITE" id="PS50106">
    <property type="entry name" value="PDZ"/>
    <property type="match status" value="1"/>
</dbReference>